<dbReference type="OrthoDB" id="9807509at2"/>
<dbReference type="InterPro" id="IPR007837">
    <property type="entry name" value="DinB"/>
</dbReference>
<accession>A0A4P8EGC2</accession>
<dbReference type="SUPFAM" id="SSF109854">
    <property type="entry name" value="DinB/YfiT-like putative metalloenzymes"/>
    <property type="match status" value="1"/>
</dbReference>
<dbReference type="PANTHER" id="PTHR37302:SF1">
    <property type="entry name" value="PROTEIN DINB"/>
    <property type="match status" value="1"/>
</dbReference>
<dbReference type="EMBL" id="CP039964">
    <property type="protein sequence ID" value="QCO55772.1"/>
    <property type="molecule type" value="Genomic_DNA"/>
</dbReference>
<dbReference type="RefSeq" id="WP_137193533.1">
    <property type="nucleotide sequence ID" value="NZ_CP039964.1"/>
</dbReference>
<dbReference type="Proteomes" id="UP000298631">
    <property type="component" value="Chromosome"/>
</dbReference>
<dbReference type="PANTHER" id="PTHR37302">
    <property type="entry name" value="SLR1116 PROTEIN"/>
    <property type="match status" value="1"/>
</dbReference>
<reference evidence="4 5" key="1">
    <citation type="submission" date="2019-05" db="EMBL/GenBank/DDBJ databases">
        <title>Pseudorhodobacter turbinis sp. nov., isolated from the gut of the Korean turban shell.</title>
        <authorList>
            <person name="Jeong Y.-S."/>
            <person name="Kang W.-R."/>
            <person name="Bae J.-W."/>
        </authorList>
    </citation>
    <scope>NUCLEOTIDE SEQUENCE [LARGE SCALE GENOMIC DNA]</scope>
    <source>
        <strain evidence="4 5">S12M18</strain>
    </source>
</reference>
<feature type="binding site" evidence="3">
    <location>
        <position position="50"/>
    </location>
    <ligand>
        <name>a divalent metal cation</name>
        <dbReference type="ChEBI" id="CHEBI:60240"/>
    </ligand>
</feature>
<keyword evidence="5" id="KW-1185">Reference proteome</keyword>
<dbReference type="InterPro" id="IPR034660">
    <property type="entry name" value="DinB/YfiT-like"/>
</dbReference>
<feature type="binding site" evidence="3">
    <location>
        <position position="141"/>
    </location>
    <ligand>
        <name>a divalent metal cation</name>
        <dbReference type="ChEBI" id="CHEBI:60240"/>
    </ligand>
</feature>
<organism evidence="4 5">
    <name type="scientific">Pseudorhodobacter turbinis</name>
    <dbReference type="NCBI Taxonomy" id="2500533"/>
    <lineage>
        <taxon>Bacteria</taxon>
        <taxon>Pseudomonadati</taxon>
        <taxon>Pseudomonadota</taxon>
        <taxon>Alphaproteobacteria</taxon>
        <taxon>Rhodobacterales</taxon>
        <taxon>Paracoccaceae</taxon>
        <taxon>Pseudorhodobacter</taxon>
    </lineage>
</organism>
<dbReference type="GO" id="GO:0046872">
    <property type="term" value="F:metal ion binding"/>
    <property type="evidence" value="ECO:0007669"/>
    <property type="project" value="UniProtKB-KW"/>
</dbReference>
<dbReference type="KEGG" id="pseb:EOK75_08455"/>
<protein>
    <submittedName>
        <fullName evidence="4">Damage-inducible protein DinB</fullName>
    </submittedName>
</protein>
<gene>
    <name evidence="4" type="ORF">EOK75_08455</name>
</gene>
<sequence>MPNKEYAVAMARYNVWQNANLIQAATGLDQPTRQKARGSFFDNIEATFAHLLWGDRIWLSRFAETPAPQGGIAQSTALPQGWARFCADRAAFDRQILKWAHGVDSAWFEGDLTWHSGALGKDVTKPKRILVLQLFNHQTHHRGQIHAMLTAAGAKPGDTDVPFMPDQYNEI</sequence>
<dbReference type="Pfam" id="PF05163">
    <property type="entry name" value="DinB"/>
    <property type="match status" value="1"/>
</dbReference>
<keyword evidence="2 3" id="KW-0479">Metal-binding</keyword>
<evidence type="ECO:0000313" key="4">
    <source>
        <dbReference type="EMBL" id="QCO55772.1"/>
    </source>
</evidence>
<evidence type="ECO:0000313" key="5">
    <source>
        <dbReference type="Proteomes" id="UP000298631"/>
    </source>
</evidence>
<feature type="binding site" evidence="3">
    <location>
        <position position="137"/>
    </location>
    <ligand>
        <name>a divalent metal cation</name>
        <dbReference type="ChEBI" id="CHEBI:60240"/>
    </ligand>
</feature>
<dbReference type="Gene3D" id="1.20.120.450">
    <property type="entry name" value="dinb family like domain"/>
    <property type="match status" value="1"/>
</dbReference>
<dbReference type="AlphaFoldDB" id="A0A4P8EGC2"/>
<proteinExistence type="inferred from homology"/>
<name>A0A4P8EGC2_9RHOB</name>
<evidence type="ECO:0000256" key="2">
    <source>
        <dbReference type="ARBA" id="ARBA00022723"/>
    </source>
</evidence>
<evidence type="ECO:0000256" key="3">
    <source>
        <dbReference type="PIRSR" id="PIRSR607837-1"/>
    </source>
</evidence>
<comment type="similarity">
    <text evidence="1">Belongs to the DinB family.</text>
</comment>
<evidence type="ECO:0000256" key="1">
    <source>
        <dbReference type="ARBA" id="ARBA00008635"/>
    </source>
</evidence>